<protein>
    <recommendedName>
        <fullName evidence="3">DUF600 family protein</fullName>
    </recommendedName>
</protein>
<dbReference type="Proteomes" id="UP000268084">
    <property type="component" value="Chromosome"/>
</dbReference>
<keyword evidence="2" id="KW-1185">Reference proteome</keyword>
<dbReference type="KEGG" id="nak:EH165_12425"/>
<dbReference type="AlphaFoldDB" id="A0A3G8ZNB2"/>
<name>A0A3G8ZNB2_9ACTN</name>
<organism evidence="1 2">
    <name type="scientific">Nakamurella antarctica</name>
    <dbReference type="NCBI Taxonomy" id="1902245"/>
    <lineage>
        <taxon>Bacteria</taxon>
        <taxon>Bacillati</taxon>
        <taxon>Actinomycetota</taxon>
        <taxon>Actinomycetes</taxon>
        <taxon>Nakamurellales</taxon>
        <taxon>Nakamurellaceae</taxon>
        <taxon>Nakamurella</taxon>
    </lineage>
</organism>
<proteinExistence type="predicted"/>
<dbReference type="RefSeq" id="WP_124799726.1">
    <property type="nucleotide sequence ID" value="NZ_CP034170.1"/>
</dbReference>
<accession>A0A3G8ZNB2</accession>
<dbReference type="EMBL" id="CP034170">
    <property type="protein sequence ID" value="AZI58822.1"/>
    <property type="molecule type" value="Genomic_DNA"/>
</dbReference>
<evidence type="ECO:0000313" key="2">
    <source>
        <dbReference type="Proteomes" id="UP000268084"/>
    </source>
</evidence>
<dbReference type="SUPFAM" id="SSF160424">
    <property type="entry name" value="BH3703-like"/>
    <property type="match status" value="1"/>
</dbReference>
<sequence length="151" mass="17277">MSDMQELQSVIAQAMLGAAAQECSRIEMLVNANEAVYEPYCTSFDEAGLEQSLEVPSTAVHAFIKLRKLMVTPEHGTWLSAVAIVDRDRNSFDIKYNYDREPVWHISPGPDGDIADMERFPRPYGEIPEWHAVRKQFTEQQWLAKFPQFAQ</sequence>
<gene>
    <name evidence="1" type="ORF">EH165_12425</name>
</gene>
<dbReference type="InterPro" id="IPR036170">
    <property type="entry name" value="YezG-like_sf"/>
</dbReference>
<reference evidence="1 2" key="1">
    <citation type="submission" date="2018-11" db="EMBL/GenBank/DDBJ databases">
        <authorList>
            <person name="Da X."/>
        </authorList>
    </citation>
    <scope>NUCLEOTIDE SEQUENCE [LARGE SCALE GENOMIC DNA]</scope>
    <source>
        <strain evidence="1 2">S14-144</strain>
    </source>
</reference>
<reference evidence="1 2" key="2">
    <citation type="submission" date="2018-12" db="EMBL/GenBank/DDBJ databases">
        <title>Nakamurella antarcticus sp. nov., isolated from Antarctica South Shetland Islands soil.</title>
        <authorList>
            <person name="Peng F."/>
        </authorList>
    </citation>
    <scope>NUCLEOTIDE SEQUENCE [LARGE SCALE GENOMIC DNA]</scope>
    <source>
        <strain evidence="1 2">S14-144</strain>
    </source>
</reference>
<evidence type="ECO:0008006" key="3">
    <source>
        <dbReference type="Google" id="ProtNLM"/>
    </source>
</evidence>
<evidence type="ECO:0000313" key="1">
    <source>
        <dbReference type="EMBL" id="AZI58822.1"/>
    </source>
</evidence>
<dbReference type="OrthoDB" id="2216648at2"/>